<feature type="transmembrane region" description="Helical" evidence="9">
    <location>
        <begin position="140"/>
        <end position="157"/>
    </location>
</feature>
<dbReference type="GO" id="GO:0016020">
    <property type="term" value="C:membrane"/>
    <property type="evidence" value="ECO:0007669"/>
    <property type="project" value="UniProtKB-SubCell"/>
</dbReference>
<dbReference type="SUPFAM" id="SSF52540">
    <property type="entry name" value="P-loop containing nucleoside triphosphate hydrolases"/>
    <property type="match status" value="1"/>
</dbReference>
<evidence type="ECO:0000256" key="2">
    <source>
        <dbReference type="ARBA" id="ARBA00006474"/>
    </source>
</evidence>
<accession>A0A081LEW1</accession>
<dbReference type="GO" id="GO:0005524">
    <property type="term" value="F:ATP binding"/>
    <property type="evidence" value="ECO:0007669"/>
    <property type="project" value="UniProtKB-UniRule"/>
</dbReference>
<dbReference type="GO" id="GO:0007059">
    <property type="term" value="P:chromosome segregation"/>
    <property type="evidence" value="ECO:0007669"/>
    <property type="project" value="UniProtKB-KW"/>
</dbReference>
<gene>
    <name evidence="11" type="ORF">BA70_06875</name>
</gene>
<feature type="region of interest" description="Disordered" evidence="8">
    <location>
        <begin position="212"/>
        <end position="256"/>
    </location>
</feature>
<dbReference type="PANTHER" id="PTHR22683">
    <property type="entry name" value="SPORULATION PROTEIN RELATED"/>
    <property type="match status" value="1"/>
</dbReference>
<reference evidence="11 12" key="1">
    <citation type="submission" date="2012-09" db="EMBL/GenBank/DDBJ databases">
        <title>Genome Sequence of Bacillus sp. DW5-4.</title>
        <authorList>
            <person name="Lai Q."/>
            <person name="Liu Y."/>
            <person name="Shao Z."/>
        </authorList>
    </citation>
    <scope>NUCLEOTIDE SEQUENCE [LARGE SCALE GENOMIC DNA]</scope>
    <source>
        <strain evidence="11 12">DW5-4</strain>
    </source>
</reference>
<evidence type="ECO:0000256" key="1">
    <source>
        <dbReference type="ARBA" id="ARBA00004141"/>
    </source>
</evidence>
<dbReference type="EMBL" id="JOTP01000002">
    <property type="protein sequence ID" value="KEP27787.1"/>
    <property type="molecule type" value="Genomic_DNA"/>
</dbReference>
<dbReference type="Proteomes" id="UP000028091">
    <property type="component" value="Unassembled WGS sequence"/>
</dbReference>
<feature type="compositionally biased region" description="Acidic residues" evidence="8">
    <location>
        <begin position="234"/>
        <end position="248"/>
    </location>
</feature>
<keyword evidence="11" id="KW-0132">Cell division</keyword>
<dbReference type="InterPro" id="IPR018541">
    <property type="entry name" value="Ftsk_gamma"/>
</dbReference>
<dbReference type="SUPFAM" id="SSF46785">
    <property type="entry name" value="Winged helix' DNA-binding domain"/>
    <property type="match status" value="1"/>
</dbReference>
<dbReference type="InterPro" id="IPR027417">
    <property type="entry name" value="P-loop_NTPase"/>
</dbReference>
<dbReference type="AlphaFoldDB" id="A0A081LEW1"/>
<dbReference type="Gene3D" id="3.30.980.40">
    <property type="match status" value="1"/>
</dbReference>
<dbReference type="InterPro" id="IPR050206">
    <property type="entry name" value="FtsK/SpoIIIE/SftA"/>
</dbReference>
<comment type="caution">
    <text evidence="11">The sequence shown here is derived from an EMBL/GenBank/DDBJ whole genome shotgun (WGS) entry which is preliminary data.</text>
</comment>
<keyword evidence="4" id="KW-0159">Chromosome partition</keyword>
<sequence>MAKKRKRKTRKKQNKQLKLKYELNGLVCIAIAIIAILQLGVVGQTFVHLFRFFAGEWFILCLIGLFLFGVTIFWKKQIPDMLTRRKAGLYCIIASILLLSHVKLFQHLSSAGVIGSQSVIRNTFELFLMDMKGETGSPDLGGGMIGAVLFAASYFLFAQAGSQIMAIVLMLIGIVLITNRSLQEMVKKVTLPVSQFMVRQWKAFVQDMKGIRQAKKSAPSQKTGEKKKRSRIQEDDEGDHILIEEETPASDNSQPIISSFADRDDILTPPVQKEQVIKESEPLQKPVQSASSQDMADEPKEVPPMTFTELENKDYELPSLDILAEPQHSGQQTDKKNIYENARKLEKTFQSFGVKAKVTQVHLGPAVTKYEVYPDVGVKVSKIVNLSDDLALALAAKDIRIEAPIPGKSAIGIEVPNAEIAMVSLKEVLESKQNDRPNAKLLIGLGRNISGEAVLAEMNKMPHLLVAGSTGSGKSVCINGIITSILMRAKPHEVKMMMIDPKMVELNVYNGIPHLLAPVVTDPKKASQALKKVVSEMERRYELFSHTGTRNIEGYNDYIKRMNQSEEAKQPELPYIVVIVDELADLMMVASSDVEDSITRLSQMARAAGIHLIIATQRPSVDVITGVIKANIPSRIAFSVSSQTDSRTILDMGGAEKLLGRGDMLFLPVGANKPVRVQGAFLSDEEVEHVVDHVITQQKAQYQEEMIPSEEPQDQLASVDDDLYDEAVELIIGMQTASVSMLQRRFRIGYTRAARLIDAMEERGVVGPYEGSKPREVLLSKEQYDELSS</sequence>
<name>A0A081LEW1_9BACI</name>
<dbReference type="eggNOG" id="COG1674">
    <property type="taxonomic scope" value="Bacteria"/>
</dbReference>
<keyword evidence="3 7" id="KW-0547">Nucleotide-binding</keyword>
<keyword evidence="9" id="KW-0472">Membrane</keyword>
<dbReference type="Gene3D" id="3.40.50.300">
    <property type="entry name" value="P-loop containing nucleotide triphosphate hydrolases"/>
    <property type="match status" value="1"/>
</dbReference>
<keyword evidence="9" id="KW-1133">Transmembrane helix</keyword>
<evidence type="ECO:0000259" key="10">
    <source>
        <dbReference type="PROSITE" id="PS50901"/>
    </source>
</evidence>
<dbReference type="InterPro" id="IPR036388">
    <property type="entry name" value="WH-like_DNA-bd_sf"/>
</dbReference>
<dbReference type="Gene3D" id="1.10.10.10">
    <property type="entry name" value="Winged helix-like DNA-binding domain superfamily/Winged helix DNA-binding domain"/>
    <property type="match status" value="1"/>
</dbReference>
<dbReference type="GO" id="GO:0003677">
    <property type="term" value="F:DNA binding"/>
    <property type="evidence" value="ECO:0007669"/>
    <property type="project" value="UniProtKB-KW"/>
</dbReference>
<dbReference type="PROSITE" id="PS50901">
    <property type="entry name" value="FTSK"/>
    <property type="match status" value="1"/>
</dbReference>
<proteinExistence type="inferred from homology"/>
<feature type="binding site" evidence="7">
    <location>
        <begin position="468"/>
        <end position="475"/>
    </location>
    <ligand>
        <name>ATP</name>
        <dbReference type="ChEBI" id="CHEBI:30616"/>
    </ligand>
</feature>
<feature type="region of interest" description="Disordered" evidence="8">
    <location>
        <begin position="274"/>
        <end position="299"/>
    </location>
</feature>
<dbReference type="Pfam" id="PF01580">
    <property type="entry name" value="FtsK_SpoIIIE"/>
    <property type="match status" value="1"/>
</dbReference>
<dbReference type="InterPro" id="IPR036390">
    <property type="entry name" value="WH_DNA-bd_sf"/>
</dbReference>
<evidence type="ECO:0000256" key="6">
    <source>
        <dbReference type="ARBA" id="ARBA00023125"/>
    </source>
</evidence>
<comment type="subcellular location">
    <subcellularLocation>
        <location evidence="1">Membrane</location>
        <topology evidence="1">Multi-pass membrane protein</topology>
    </subcellularLocation>
</comment>
<feature type="transmembrane region" description="Helical" evidence="9">
    <location>
        <begin position="87"/>
        <end position="105"/>
    </location>
</feature>
<dbReference type="Pfam" id="PF17854">
    <property type="entry name" value="FtsK_alpha"/>
    <property type="match status" value="1"/>
</dbReference>
<evidence type="ECO:0000256" key="3">
    <source>
        <dbReference type="ARBA" id="ARBA00022741"/>
    </source>
</evidence>
<evidence type="ECO:0000256" key="5">
    <source>
        <dbReference type="ARBA" id="ARBA00022840"/>
    </source>
</evidence>
<comment type="similarity">
    <text evidence="2">Belongs to the FtsK/SpoIIIE/SftA family.</text>
</comment>
<feature type="domain" description="FtsK" evidence="10">
    <location>
        <begin position="451"/>
        <end position="647"/>
    </location>
</feature>
<evidence type="ECO:0000256" key="4">
    <source>
        <dbReference type="ARBA" id="ARBA00022829"/>
    </source>
</evidence>
<keyword evidence="6" id="KW-0238">DNA-binding</keyword>
<dbReference type="PANTHER" id="PTHR22683:SF41">
    <property type="entry name" value="DNA TRANSLOCASE FTSK"/>
    <property type="match status" value="1"/>
</dbReference>
<dbReference type="RefSeq" id="WP_034317595.1">
    <property type="nucleotide sequence ID" value="NZ_JBCMYH010000011.1"/>
</dbReference>
<evidence type="ECO:0000256" key="8">
    <source>
        <dbReference type="SAM" id="MobiDB-lite"/>
    </source>
</evidence>
<dbReference type="SMART" id="SM00382">
    <property type="entry name" value="AAA"/>
    <property type="match status" value="1"/>
</dbReference>
<dbReference type="Pfam" id="PF09397">
    <property type="entry name" value="FtsK_gamma"/>
    <property type="match status" value="1"/>
</dbReference>
<dbReference type="InterPro" id="IPR041027">
    <property type="entry name" value="FtsK_alpha"/>
</dbReference>
<evidence type="ECO:0000313" key="12">
    <source>
        <dbReference type="Proteomes" id="UP000028091"/>
    </source>
</evidence>
<feature type="transmembrane region" description="Helical" evidence="9">
    <location>
        <begin position="54"/>
        <end position="75"/>
    </location>
</feature>
<dbReference type="InterPro" id="IPR003593">
    <property type="entry name" value="AAA+_ATPase"/>
</dbReference>
<organism evidence="11 12">
    <name type="scientific">Bacillus zhangzhouensis</name>
    <dbReference type="NCBI Taxonomy" id="1178540"/>
    <lineage>
        <taxon>Bacteria</taxon>
        <taxon>Bacillati</taxon>
        <taxon>Bacillota</taxon>
        <taxon>Bacilli</taxon>
        <taxon>Bacillales</taxon>
        <taxon>Bacillaceae</taxon>
        <taxon>Bacillus</taxon>
    </lineage>
</organism>
<evidence type="ECO:0000313" key="11">
    <source>
        <dbReference type="EMBL" id="KEP27787.1"/>
    </source>
</evidence>
<feature type="transmembrane region" description="Helical" evidence="9">
    <location>
        <begin position="21"/>
        <end position="42"/>
    </location>
</feature>
<keyword evidence="9" id="KW-0812">Transmembrane</keyword>
<dbReference type="CDD" id="cd01127">
    <property type="entry name" value="TrwB_TraG_TraD_VirD4"/>
    <property type="match status" value="1"/>
</dbReference>
<protein>
    <submittedName>
        <fullName evidence="11">Cell division protein FtsK</fullName>
    </submittedName>
</protein>
<keyword evidence="5 7" id="KW-0067">ATP-binding</keyword>
<dbReference type="OrthoDB" id="9807790at2"/>
<dbReference type="InterPro" id="IPR002543">
    <property type="entry name" value="FtsK_dom"/>
</dbReference>
<dbReference type="GO" id="GO:0051301">
    <property type="term" value="P:cell division"/>
    <property type="evidence" value="ECO:0007669"/>
    <property type="project" value="UniProtKB-KW"/>
</dbReference>
<evidence type="ECO:0000256" key="9">
    <source>
        <dbReference type="SAM" id="Phobius"/>
    </source>
</evidence>
<evidence type="ECO:0000256" key="7">
    <source>
        <dbReference type="PROSITE-ProRule" id="PRU00289"/>
    </source>
</evidence>
<keyword evidence="11" id="KW-0131">Cell cycle</keyword>
<keyword evidence="12" id="KW-1185">Reference proteome</keyword>
<feature type="transmembrane region" description="Helical" evidence="9">
    <location>
        <begin position="164"/>
        <end position="182"/>
    </location>
</feature>
<dbReference type="SMART" id="SM00843">
    <property type="entry name" value="Ftsk_gamma"/>
    <property type="match status" value="1"/>
</dbReference>